<name>A0A3M2RVS7_9HYPO</name>
<feature type="domain" description="N-acetyltransferase" evidence="3">
    <location>
        <begin position="16"/>
        <end position="182"/>
    </location>
</feature>
<evidence type="ECO:0000313" key="4">
    <source>
        <dbReference type="EMBL" id="RMJ09359.1"/>
    </source>
</evidence>
<gene>
    <name evidence="4" type="ORF">CDV36_011025</name>
</gene>
<dbReference type="CDD" id="cd04301">
    <property type="entry name" value="NAT_SF"/>
    <property type="match status" value="1"/>
</dbReference>
<dbReference type="InterPro" id="IPR000182">
    <property type="entry name" value="GNAT_dom"/>
</dbReference>
<evidence type="ECO:0000259" key="3">
    <source>
        <dbReference type="PROSITE" id="PS51186"/>
    </source>
</evidence>
<evidence type="ECO:0000313" key="5">
    <source>
        <dbReference type="Proteomes" id="UP000277212"/>
    </source>
</evidence>
<dbReference type="InterPro" id="IPR050832">
    <property type="entry name" value="Bact_Acetyltransf"/>
</dbReference>
<dbReference type="Pfam" id="PF00583">
    <property type="entry name" value="Acetyltransf_1"/>
    <property type="match status" value="1"/>
</dbReference>
<evidence type="ECO:0000256" key="2">
    <source>
        <dbReference type="ARBA" id="ARBA00023315"/>
    </source>
</evidence>
<dbReference type="PROSITE" id="PS51186">
    <property type="entry name" value="GNAT"/>
    <property type="match status" value="1"/>
</dbReference>
<dbReference type="SUPFAM" id="SSF55729">
    <property type="entry name" value="Acyl-CoA N-acyltransferases (Nat)"/>
    <property type="match status" value="1"/>
</dbReference>
<dbReference type="PANTHER" id="PTHR43877">
    <property type="entry name" value="AMINOALKYLPHOSPHONATE N-ACETYLTRANSFERASE-RELATED-RELATED"/>
    <property type="match status" value="1"/>
</dbReference>
<evidence type="ECO:0000256" key="1">
    <source>
        <dbReference type="ARBA" id="ARBA00022679"/>
    </source>
</evidence>
<organism evidence="4 5">
    <name type="scientific">Fusarium kuroshium</name>
    <dbReference type="NCBI Taxonomy" id="2010991"/>
    <lineage>
        <taxon>Eukaryota</taxon>
        <taxon>Fungi</taxon>
        <taxon>Dikarya</taxon>
        <taxon>Ascomycota</taxon>
        <taxon>Pezizomycotina</taxon>
        <taxon>Sordariomycetes</taxon>
        <taxon>Hypocreomycetidae</taxon>
        <taxon>Hypocreales</taxon>
        <taxon>Nectriaceae</taxon>
        <taxon>Fusarium</taxon>
        <taxon>Fusarium solani species complex</taxon>
    </lineage>
</organism>
<keyword evidence="2" id="KW-0012">Acyltransferase</keyword>
<dbReference type="InterPro" id="IPR016181">
    <property type="entry name" value="Acyl_CoA_acyltransferase"/>
</dbReference>
<dbReference type="GO" id="GO:0016747">
    <property type="term" value="F:acyltransferase activity, transferring groups other than amino-acyl groups"/>
    <property type="evidence" value="ECO:0007669"/>
    <property type="project" value="InterPro"/>
</dbReference>
<dbReference type="STRING" id="2010991.A0A3M2RVS7"/>
<dbReference type="OrthoDB" id="41532at2759"/>
<dbReference type="Gene3D" id="3.40.630.30">
    <property type="match status" value="1"/>
</dbReference>
<dbReference type="Proteomes" id="UP000277212">
    <property type="component" value="Unassembled WGS sequence"/>
</dbReference>
<reference evidence="4 5" key="1">
    <citation type="submission" date="2017-06" db="EMBL/GenBank/DDBJ databases">
        <title>Comparative genomic analysis of Ambrosia Fusariam Clade fungi.</title>
        <authorList>
            <person name="Stajich J.E."/>
            <person name="Carrillo J."/>
            <person name="Kijimoto T."/>
            <person name="Eskalen A."/>
            <person name="O'Donnell K."/>
            <person name="Kasson M."/>
        </authorList>
    </citation>
    <scope>NUCLEOTIDE SEQUENCE [LARGE SCALE GENOMIC DNA]</scope>
    <source>
        <strain evidence="4">UCR3666</strain>
    </source>
</reference>
<dbReference type="EMBL" id="NKUJ01000246">
    <property type="protein sequence ID" value="RMJ09359.1"/>
    <property type="molecule type" value="Genomic_DNA"/>
</dbReference>
<comment type="caution">
    <text evidence="4">The sequence shown here is derived from an EMBL/GenBank/DDBJ whole genome shotgun (WGS) entry which is preliminary data.</text>
</comment>
<protein>
    <recommendedName>
        <fullName evidence="3">N-acetyltransferase domain-containing protein</fullName>
    </recommendedName>
</protein>
<keyword evidence="5" id="KW-1185">Reference proteome</keyword>
<dbReference type="AlphaFoldDB" id="A0A3M2RVS7"/>
<dbReference type="PANTHER" id="PTHR43877:SF2">
    <property type="entry name" value="AMINOALKYLPHOSPHONATE N-ACETYLTRANSFERASE-RELATED"/>
    <property type="match status" value="1"/>
</dbReference>
<sequence>MPLGGHQSKTSNTMDIVIRAARADEIPAILDFVGKARANMFPMLDPESHKKTVERELISFNGTYLEHSNGAFLIARVDDQLVATIGYLNYDGRFPQLKFNHERVVEVVRLYVDPALRRAGLASKLFAALEQTARQAGIKQLYLHTHPFLTGARNFWERQGFSVVCVDEDPVWQTTHMSRLLEG</sequence>
<keyword evidence="1" id="KW-0808">Transferase</keyword>
<proteinExistence type="predicted"/>
<accession>A0A3M2RVS7</accession>